<evidence type="ECO:0000256" key="1">
    <source>
        <dbReference type="ARBA" id="ARBA00001917"/>
    </source>
</evidence>
<keyword evidence="2" id="KW-0285">Flavoprotein</keyword>
<evidence type="ECO:0000313" key="5">
    <source>
        <dbReference type="EMBL" id="ABQ27019.1"/>
    </source>
</evidence>
<comment type="cofactor">
    <cofactor evidence="1">
        <name>FMN</name>
        <dbReference type="ChEBI" id="CHEBI:58210"/>
    </cofactor>
</comment>
<dbReference type="InterPro" id="IPR052174">
    <property type="entry name" value="Flavoredoxin"/>
</dbReference>
<dbReference type="GO" id="GO:0016646">
    <property type="term" value="F:oxidoreductase activity, acting on the CH-NH group of donors, NAD or NADP as acceptor"/>
    <property type="evidence" value="ECO:0007669"/>
    <property type="project" value="UniProtKB-ARBA"/>
</dbReference>
<dbReference type="HOGENOM" id="CLU_059021_5_5_7"/>
<dbReference type="SUPFAM" id="SSF50475">
    <property type="entry name" value="FMN-binding split barrel"/>
    <property type="match status" value="1"/>
</dbReference>
<dbReference type="PANTHER" id="PTHR43567:SF1">
    <property type="entry name" value="FLAVOREDOXIN"/>
    <property type="match status" value="1"/>
</dbReference>
<proteinExistence type="inferred from homology"/>
<dbReference type="InterPro" id="IPR012349">
    <property type="entry name" value="Split_barrel_FMN-bd"/>
</dbReference>
<dbReference type="SMART" id="SM00903">
    <property type="entry name" value="Flavin_Reduct"/>
    <property type="match status" value="1"/>
</dbReference>
<accession>A5G5F1</accession>
<evidence type="ECO:0000259" key="4">
    <source>
        <dbReference type="SMART" id="SM00903"/>
    </source>
</evidence>
<dbReference type="AlphaFoldDB" id="A5G5F1"/>
<dbReference type="InterPro" id="IPR002563">
    <property type="entry name" value="Flavin_Rdtase-like_dom"/>
</dbReference>
<comment type="similarity">
    <text evidence="3">Belongs to the flavoredoxin family.</text>
</comment>
<dbReference type="Pfam" id="PF01613">
    <property type="entry name" value="Flavin_Reduct"/>
    <property type="match status" value="1"/>
</dbReference>
<dbReference type="OrthoDB" id="9794638at2"/>
<feature type="domain" description="Flavin reductase like" evidence="4">
    <location>
        <begin position="11"/>
        <end position="165"/>
    </location>
</feature>
<gene>
    <name evidence="5" type="ordered locus">Gura_2846</name>
</gene>
<organism evidence="5 6">
    <name type="scientific">Geotalea uraniireducens (strain Rf4)</name>
    <name type="common">Geobacter uraniireducens</name>
    <dbReference type="NCBI Taxonomy" id="351605"/>
    <lineage>
        <taxon>Bacteria</taxon>
        <taxon>Pseudomonadati</taxon>
        <taxon>Thermodesulfobacteriota</taxon>
        <taxon>Desulfuromonadia</taxon>
        <taxon>Geobacterales</taxon>
        <taxon>Geobacteraceae</taxon>
        <taxon>Geotalea</taxon>
    </lineage>
</organism>
<evidence type="ECO:0000256" key="3">
    <source>
        <dbReference type="ARBA" id="ARBA00038054"/>
    </source>
</evidence>
<name>A5G5F1_GEOUR</name>
<dbReference type="KEGG" id="gur:Gura_2846"/>
<reference evidence="5 6" key="1">
    <citation type="submission" date="2007-05" db="EMBL/GenBank/DDBJ databases">
        <title>Complete sequence of Geobacter uraniireducens Rf4.</title>
        <authorList>
            <consortium name="US DOE Joint Genome Institute"/>
            <person name="Copeland A."/>
            <person name="Lucas S."/>
            <person name="Lapidus A."/>
            <person name="Barry K."/>
            <person name="Detter J.C."/>
            <person name="Glavina del Rio T."/>
            <person name="Hammon N."/>
            <person name="Israni S."/>
            <person name="Dalin E."/>
            <person name="Tice H."/>
            <person name="Pitluck S."/>
            <person name="Chertkov O."/>
            <person name="Brettin T."/>
            <person name="Bruce D."/>
            <person name="Han C."/>
            <person name="Schmutz J."/>
            <person name="Larimer F."/>
            <person name="Land M."/>
            <person name="Hauser L."/>
            <person name="Kyrpides N."/>
            <person name="Mikhailova N."/>
            <person name="Shelobolina E."/>
            <person name="Aklujkar M."/>
            <person name="Lovley D."/>
            <person name="Richardson P."/>
        </authorList>
    </citation>
    <scope>NUCLEOTIDE SEQUENCE [LARGE SCALE GENOMIC DNA]</scope>
    <source>
        <strain evidence="5 6">Rf4</strain>
    </source>
</reference>
<dbReference type="Proteomes" id="UP000006695">
    <property type="component" value="Chromosome"/>
</dbReference>
<sequence>MSKISLGAKTLAAPTPAWLVGTYDATNRPNLATIAWGGVCCSDPPAVAISLRKSRHSYDAITARKAFTINVPSEQFVREADYVGIVSGRDTDKFAATRLTPVGSTLVDAPYVAEFPLVLECRLIHTIEIGIHTQFIGEIVDVKAAEEILNAEGLPDGELVRPIVYDPGTRNYFGLGKILGKGFVIGKELRTESGGTSGQE</sequence>
<dbReference type="STRING" id="351605.Gura_2846"/>
<dbReference type="Gene3D" id="2.30.110.10">
    <property type="entry name" value="Electron Transport, Fmn-binding Protein, Chain A"/>
    <property type="match status" value="1"/>
</dbReference>
<evidence type="ECO:0000313" key="6">
    <source>
        <dbReference type="Proteomes" id="UP000006695"/>
    </source>
</evidence>
<dbReference type="GO" id="GO:0010181">
    <property type="term" value="F:FMN binding"/>
    <property type="evidence" value="ECO:0007669"/>
    <property type="project" value="InterPro"/>
</dbReference>
<protein>
    <submittedName>
        <fullName evidence="5">Flavin reductase domain protein, FMN-binding protein</fullName>
    </submittedName>
</protein>
<keyword evidence="6" id="KW-1185">Reference proteome</keyword>
<evidence type="ECO:0000256" key="2">
    <source>
        <dbReference type="ARBA" id="ARBA00022630"/>
    </source>
</evidence>
<dbReference type="PANTHER" id="PTHR43567">
    <property type="entry name" value="FLAVOREDOXIN-RELATED-RELATED"/>
    <property type="match status" value="1"/>
</dbReference>
<dbReference type="EMBL" id="CP000698">
    <property type="protein sequence ID" value="ABQ27019.1"/>
    <property type="molecule type" value="Genomic_DNA"/>
</dbReference>
<dbReference type="RefSeq" id="WP_011939693.1">
    <property type="nucleotide sequence ID" value="NC_009483.1"/>
</dbReference>